<keyword evidence="9 17" id="KW-0228">DNA excision</keyword>
<evidence type="ECO:0000256" key="6">
    <source>
        <dbReference type="ARBA" id="ARBA00022723"/>
    </source>
</evidence>
<dbReference type="GO" id="GO:0046872">
    <property type="term" value="F:metal ion binding"/>
    <property type="evidence" value="ECO:0007669"/>
    <property type="project" value="UniProtKB-UniRule"/>
</dbReference>
<dbReference type="Pfam" id="PF00867">
    <property type="entry name" value="XPG_I"/>
    <property type="match status" value="1"/>
</dbReference>
<sequence>MGITGLIPFLEKASSSVNIRQLQGSSVAVDSYCWLHKGVFACAEKLIRGETTDIHIQYCLKYVDMLMKHKIKVIMVFDGRHLPAKAETERRRREARNESKELAKEYLRRNEIEKARSHMRRAVDVTHEMALQLIKECRERGVDCIVAPYEADAQMAWLNKQGLAEYIVTEDSDLTLFGAKKILFKLDLTGQALLVENTKLHLAMGCKLEKYTFDKFRRMCILSGCDYLDSLQGIGLKKACKFILTTEEDDMTKALKKIPTYLKMKQLEVTDDYIESFLKAEATFKHMFVYNPLERRMERLHELEEFQTDQSHCSNAGTLLDDDEQAFQLALGNLNPFSLKKLDDWHPDRSWSDSKTKLKSIWRSANVKDDYKDASECKPTVKKTAGSIFQFKKIEYKNMAEMEIQEKLIEEKCKLEEAEIFSMYKYASPKMDRKRKRRESTSSSSEAEEDNEKHMQNEKTPKKYAHNPFAKVNTTLENIQKSPVCNNNSLLKLLSPKKANDNNIIQQKASVKSRFFAENIKQVVKKPFAARDLTSEMFKIEKKTNAFIEQQQDLYHCSMQSPKKKIVDNKTTKIENDEDSLQSSNQHDNEEEEEHKQYSYNKESLESSESCPSSQENKPCVSSVTKEEIILLSDIEEEDCTQKTSTKVVQKLTMTFSQRPHVGLSKTKAKTQTTPRKSAKSLTTVDPKQSKLSMFGFQKRPSLKKL</sequence>
<feature type="compositionally biased region" description="Low complexity" evidence="18">
    <location>
        <begin position="607"/>
        <end position="616"/>
    </location>
</feature>
<evidence type="ECO:0000256" key="16">
    <source>
        <dbReference type="ARBA" id="ARBA00023242"/>
    </source>
</evidence>
<dbReference type="InterPro" id="IPR029060">
    <property type="entry name" value="PIN-like_dom_sf"/>
</dbReference>
<dbReference type="GO" id="GO:0003677">
    <property type="term" value="F:DNA binding"/>
    <property type="evidence" value="ECO:0007669"/>
    <property type="project" value="UniProtKB-UniRule"/>
</dbReference>
<evidence type="ECO:0000313" key="21">
    <source>
        <dbReference type="EMBL" id="KNC22853.1"/>
    </source>
</evidence>
<evidence type="ECO:0000256" key="11">
    <source>
        <dbReference type="ARBA" id="ARBA00022839"/>
    </source>
</evidence>
<keyword evidence="4" id="KW-0597">Phosphoprotein</keyword>
<feature type="region of interest" description="Disordered" evidence="18">
    <location>
        <begin position="574"/>
        <end position="619"/>
    </location>
</feature>
<evidence type="ECO:0000256" key="1">
    <source>
        <dbReference type="ARBA" id="ARBA00004123"/>
    </source>
</evidence>
<dbReference type="PANTHER" id="PTHR11081:SF8">
    <property type="entry name" value="EXONUCLEASE 1"/>
    <property type="match status" value="1"/>
</dbReference>
<evidence type="ECO:0000256" key="12">
    <source>
        <dbReference type="ARBA" id="ARBA00022842"/>
    </source>
</evidence>
<evidence type="ECO:0000256" key="3">
    <source>
        <dbReference type="ARBA" id="ARBA00020324"/>
    </source>
</evidence>
<dbReference type="SMART" id="SM00279">
    <property type="entry name" value="HhH2"/>
    <property type="match status" value="1"/>
</dbReference>
<organism evidence="21 22">
    <name type="scientific">Lucilia cuprina</name>
    <name type="common">Green bottle fly</name>
    <name type="synonym">Australian sheep blowfly</name>
    <dbReference type="NCBI Taxonomy" id="7375"/>
    <lineage>
        <taxon>Eukaryota</taxon>
        <taxon>Metazoa</taxon>
        <taxon>Ecdysozoa</taxon>
        <taxon>Arthropoda</taxon>
        <taxon>Hexapoda</taxon>
        <taxon>Insecta</taxon>
        <taxon>Pterygota</taxon>
        <taxon>Neoptera</taxon>
        <taxon>Endopterygota</taxon>
        <taxon>Diptera</taxon>
        <taxon>Brachycera</taxon>
        <taxon>Muscomorpha</taxon>
        <taxon>Oestroidea</taxon>
        <taxon>Calliphoridae</taxon>
        <taxon>Luciliinae</taxon>
        <taxon>Lucilia</taxon>
    </lineage>
</organism>
<keyword evidence="7" id="KW-0255">Endonuclease</keyword>
<evidence type="ECO:0000256" key="7">
    <source>
        <dbReference type="ARBA" id="ARBA00022759"/>
    </source>
</evidence>
<comment type="subcellular location">
    <subcellularLocation>
        <location evidence="1 17">Nucleus</location>
    </subcellularLocation>
</comment>
<gene>
    <name evidence="21" type="ORF">FF38_08059</name>
</gene>
<dbReference type="OrthoDB" id="26491at2759"/>
<evidence type="ECO:0000256" key="2">
    <source>
        <dbReference type="ARBA" id="ARBA00010563"/>
    </source>
</evidence>
<dbReference type="GO" id="GO:0006310">
    <property type="term" value="P:DNA recombination"/>
    <property type="evidence" value="ECO:0007669"/>
    <property type="project" value="TreeGrafter"/>
</dbReference>
<feature type="domain" description="XPG N-terminal" evidence="20">
    <location>
        <begin position="1"/>
        <end position="99"/>
    </location>
</feature>
<comment type="function">
    <text evidence="17">5'-&gt;3' double-stranded DNA exonuclease which may also possess a cryptic 3'-&gt;5' double-stranded DNA exonuclease activity. Functions in DNA mismatch repair.</text>
</comment>
<dbReference type="PROSITE" id="PS00842">
    <property type="entry name" value="XPG_2"/>
    <property type="match status" value="1"/>
</dbReference>
<dbReference type="Pfam" id="PF00752">
    <property type="entry name" value="XPG_N"/>
    <property type="match status" value="1"/>
</dbReference>
<dbReference type="InterPro" id="IPR006086">
    <property type="entry name" value="XPG-I_dom"/>
</dbReference>
<evidence type="ECO:0000259" key="19">
    <source>
        <dbReference type="SMART" id="SM00484"/>
    </source>
</evidence>
<evidence type="ECO:0000256" key="5">
    <source>
        <dbReference type="ARBA" id="ARBA00022722"/>
    </source>
</evidence>
<dbReference type="SUPFAM" id="SSF47807">
    <property type="entry name" value="5' to 3' exonuclease, C-terminal subdomain"/>
    <property type="match status" value="1"/>
</dbReference>
<evidence type="ECO:0000256" key="15">
    <source>
        <dbReference type="ARBA" id="ARBA00023204"/>
    </source>
</evidence>
<evidence type="ECO:0000256" key="10">
    <source>
        <dbReference type="ARBA" id="ARBA00022801"/>
    </source>
</evidence>
<dbReference type="Gene3D" id="3.40.50.1010">
    <property type="entry name" value="5'-nuclease"/>
    <property type="match status" value="1"/>
</dbReference>
<dbReference type="EC" id="3.1.-.-" evidence="17"/>
<keyword evidence="22" id="KW-1185">Reference proteome</keyword>
<evidence type="ECO:0000256" key="17">
    <source>
        <dbReference type="RuleBase" id="RU910737"/>
    </source>
</evidence>
<keyword evidence="16 17" id="KW-0539">Nucleus</keyword>
<dbReference type="AlphaFoldDB" id="A0A0L0BS72"/>
<keyword evidence="11 17" id="KW-0269">Exonuclease</keyword>
<dbReference type="EMBL" id="JRES01001454">
    <property type="protein sequence ID" value="KNC22853.1"/>
    <property type="molecule type" value="Genomic_DNA"/>
</dbReference>
<comment type="similarity">
    <text evidence="2 17">Belongs to the XPG/RAD2 endonuclease family. EXO1 subfamily.</text>
</comment>
<dbReference type="Gene3D" id="1.10.150.20">
    <property type="entry name" value="5' to 3' exonuclease, C-terminal subdomain"/>
    <property type="match status" value="1"/>
</dbReference>
<dbReference type="InterPro" id="IPR008918">
    <property type="entry name" value="HhH2"/>
</dbReference>
<dbReference type="InterPro" id="IPR006084">
    <property type="entry name" value="XPG/Rad2"/>
</dbReference>
<feature type="domain" description="XPG-I" evidence="19">
    <location>
        <begin position="138"/>
        <end position="211"/>
    </location>
</feature>
<evidence type="ECO:0000313" key="22">
    <source>
        <dbReference type="Proteomes" id="UP000037069"/>
    </source>
</evidence>
<evidence type="ECO:0000256" key="8">
    <source>
        <dbReference type="ARBA" id="ARBA00022763"/>
    </source>
</evidence>
<evidence type="ECO:0000256" key="14">
    <source>
        <dbReference type="ARBA" id="ARBA00023125"/>
    </source>
</evidence>
<protein>
    <recommendedName>
        <fullName evidence="3 17">Exonuclease 1</fullName>
        <ecNumber evidence="17">3.1.-.-</ecNumber>
    </recommendedName>
</protein>
<evidence type="ECO:0000259" key="20">
    <source>
        <dbReference type="SMART" id="SM00485"/>
    </source>
</evidence>
<name>A0A0L0BS72_LUCCU</name>
<dbReference type="SMART" id="SM00485">
    <property type="entry name" value="XPGN"/>
    <property type="match status" value="1"/>
</dbReference>
<dbReference type="GO" id="GO:0035312">
    <property type="term" value="F:5'-3' DNA exonuclease activity"/>
    <property type="evidence" value="ECO:0007669"/>
    <property type="project" value="UniProtKB-UniRule"/>
</dbReference>
<evidence type="ECO:0000256" key="9">
    <source>
        <dbReference type="ARBA" id="ARBA00022769"/>
    </source>
</evidence>
<keyword evidence="15 17" id="KW-0234">DNA repair</keyword>
<feature type="compositionally biased region" description="Basic and acidic residues" evidence="18">
    <location>
        <begin position="451"/>
        <end position="461"/>
    </location>
</feature>
<comment type="cofactor">
    <cofactor evidence="17">
        <name>Mg(2+)</name>
        <dbReference type="ChEBI" id="CHEBI:18420"/>
    </cofactor>
    <text evidence="17">Binds 2 magnesium ions per subunit. They probably participate in the reaction catalyzed by the enzyme. May bind an additional third magnesium ion after substrate binding.</text>
</comment>
<dbReference type="GO" id="GO:0005634">
    <property type="term" value="C:nucleus"/>
    <property type="evidence" value="ECO:0007669"/>
    <property type="project" value="UniProtKB-SubCell"/>
</dbReference>
<dbReference type="Proteomes" id="UP000037069">
    <property type="component" value="Unassembled WGS sequence"/>
</dbReference>
<dbReference type="SMART" id="SM00484">
    <property type="entry name" value="XPGI"/>
    <property type="match status" value="1"/>
</dbReference>
<feature type="region of interest" description="Disordered" evidence="18">
    <location>
        <begin position="431"/>
        <end position="463"/>
    </location>
</feature>
<dbReference type="GO" id="GO:0006298">
    <property type="term" value="P:mismatch repair"/>
    <property type="evidence" value="ECO:0007669"/>
    <property type="project" value="TreeGrafter"/>
</dbReference>
<dbReference type="PRINTS" id="PR00853">
    <property type="entry name" value="XPGRADSUPER"/>
</dbReference>
<keyword evidence="14 17" id="KW-0238">DNA-binding</keyword>
<dbReference type="FunFam" id="3.40.50.1010:FF:000002">
    <property type="entry name" value="Exonuclease 1, putative"/>
    <property type="match status" value="1"/>
</dbReference>
<dbReference type="FunFam" id="1.10.150.20:FF:000011">
    <property type="entry name" value="exonuclease 1"/>
    <property type="match status" value="1"/>
</dbReference>
<dbReference type="OMA" id="AQMAWLN"/>
<evidence type="ECO:0000256" key="4">
    <source>
        <dbReference type="ARBA" id="ARBA00022553"/>
    </source>
</evidence>
<comment type="caution">
    <text evidence="21">The sequence shown here is derived from an EMBL/GenBank/DDBJ whole genome shotgun (WGS) entry which is preliminary data.</text>
</comment>
<proteinExistence type="inferred from homology"/>
<evidence type="ECO:0000256" key="13">
    <source>
        <dbReference type="ARBA" id="ARBA00022881"/>
    </source>
</evidence>
<dbReference type="SUPFAM" id="SSF88723">
    <property type="entry name" value="PIN domain-like"/>
    <property type="match status" value="1"/>
</dbReference>
<evidence type="ECO:0000256" key="18">
    <source>
        <dbReference type="SAM" id="MobiDB-lite"/>
    </source>
</evidence>
<reference evidence="21 22" key="1">
    <citation type="journal article" date="2015" name="Nat. Commun.">
        <title>Lucilia cuprina genome unlocks parasitic fly biology to underpin future interventions.</title>
        <authorList>
            <person name="Anstead C.A."/>
            <person name="Korhonen P.K."/>
            <person name="Young N.D."/>
            <person name="Hall R.S."/>
            <person name="Jex A.R."/>
            <person name="Murali S.C."/>
            <person name="Hughes D.S."/>
            <person name="Lee S.F."/>
            <person name="Perry T."/>
            <person name="Stroehlein A.J."/>
            <person name="Ansell B.R."/>
            <person name="Breugelmans B."/>
            <person name="Hofmann A."/>
            <person name="Qu J."/>
            <person name="Dugan S."/>
            <person name="Lee S.L."/>
            <person name="Chao H."/>
            <person name="Dinh H."/>
            <person name="Han Y."/>
            <person name="Doddapaneni H.V."/>
            <person name="Worley K.C."/>
            <person name="Muzny D.M."/>
            <person name="Ioannidis P."/>
            <person name="Waterhouse R.M."/>
            <person name="Zdobnov E.M."/>
            <person name="James P.J."/>
            <person name="Bagnall N.H."/>
            <person name="Kotze A.C."/>
            <person name="Gibbs R.A."/>
            <person name="Richards S."/>
            <person name="Batterham P."/>
            <person name="Gasser R.B."/>
        </authorList>
    </citation>
    <scope>NUCLEOTIDE SEQUENCE [LARGE SCALE GENOMIC DNA]</scope>
    <source>
        <strain evidence="21 22">LS</strain>
        <tissue evidence="21">Full body</tissue>
    </source>
</reference>
<accession>A0A0L0BS72</accession>
<keyword evidence="10 17" id="KW-0378">Hydrolase</keyword>
<dbReference type="STRING" id="7375.A0A0L0BS72"/>
<keyword evidence="12 17" id="KW-0460">Magnesium</keyword>
<keyword evidence="5 17" id="KW-0540">Nuclease</keyword>
<dbReference type="PANTHER" id="PTHR11081">
    <property type="entry name" value="FLAP ENDONUCLEASE FAMILY MEMBER"/>
    <property type="match status" value="1"/>
</dbReference>
<dbReference type="CDD" id="cd09857">
    <property type="entry name" value="PIN_EXO1"/>
    <property type="match status" value="1"/>
</dbReference>
<dbReference type="InterPro" id="IPR006085">
    <property type="entry name" value="XPG_DNA_repair_N"/>
</dbReference>
<dbReference type="GO" id="GO:0017108">
    <property type="term" value="F:5'-flap endonuclease activity"/>
    <property type="evidence" value="ECO:0007669"/>
    <property type="project" value="TreeGrafter"/>
</dbReference>
<keyword evidence="6 17" id="KW-0479">Metal-binding</keyword>
<dbReference type="InterPro" id="IPR044752">
    <property type="entry name" value="PIN-like_EXO1"/>
</dbReference>
<feature type="region of interest" description="Disordered" evidence="18">
    <location>
        <begin position="660"/>
        <end position="706"/>
    </location>
</feature>
<dbReference type="InterPro" id="IPR036279">
    <property type="entry name" value="5-3_exonuclease_C_sf"/>
</dbReference>
<dbReference type="CDD" id="cd09908">
    <property type="entry name" value="H3TH_EXO1"/>
    <property type="match status" value="1"/>
</dbReference>
<dbReference type="InterPro" id="IPR019974">
    <property type="entry name" value="XPG_CS"/>
</dbReference>
<keyword evidence="13 17" id="KW-0267">Excision nuclease</keyword>
<dbReference type="InterPro" id="IPR037315">
    <property type="entry name" value="EXO1_H3TH"/>
</dbReference>
<keyword evidence="8 17" id="KW-0227">DNA damage</keyword>
<feature type="compositionally biased region" description="Polar residues" evidence="18">
    <location>
        <begin position="670"/>
        <end position="692"/>
    </location>
</feature>